<dbReference type="AlphaFoldDB" id="A0A392TFA5"/>
<proteinExistence type="predicted"/>
<keyword evidence="3" id="KW-1185">Reference proteome</keyword>
<feature type="non-terminal residue" evidence="2">
    <location>
        <position position="61"/>
    </location>
</feature>
<comment type="caution">
    <text evidence="2">The sequence shown here is derived from an EMBL/GenBank/DDBJ whole genome shotgun (WGS) entry which is preliminary data.</text>
</comment>
<dbReference type="Proteomes" id="UP000265520">
    <property type="component" value="Unassembled WGS sequence"/>
</dbReference>
<name>A0A392TFA5_9FABA</name>
<reference evidence="2 3" key="1">
    <citation type="journal article" date="2018" name="Front. Plant Sci.">
        <title>Red Clover (Trifolium pratense) and Zigzag Clover (T. medium) - A Picture of Genomic Similarities and Differences.</title>
        <authorList>
            <person name="Dluhosova J."/>
            <person name="Istvanek J."/>
            <person name="Nedelnik J."/>
            <person name="Repkova J."/>
        </authorList>
    </citation>
    <scope>NUCLEOTIDE SEQUENCE [LARGE SCALE GENOMIC DNA]</scope>
    <source>
        <strain evidence="3">cv. 10/8</strain>
        <tissue evidence="2">Leaf</tissue>
    </source>
</reference>
<evidence type="ECO:0000313" key="2">
    <source>
        <dbReference type="EMBL" id="MCI58910.1"/>
    </source>
</evidence>
<accession>A0A392TFA5</accession>
<dbReference type="EMBL" id="LXQA010553815">
    <property type="protein sequence ID" value="MCI58910.1"/>
    <property type="molecule type" value="Genomic_DNA"/>
</dbReference>
<feature type="region of interest" description="Disordered" evidence="1">
    <location>
        <begin position="38"/>
        <end position="61"/>
    </location>
</feature>
<protein>
    <submittedName>
        <fullName evidence="2">Uncharacterized protein</fullName>
    </submittedName>
</protein>
<evidence type="ECO:0000256" key="1">
    <source>
        <dbReference type="SAM" id="MobiDB-lite"/>
    </source>
</evidence>
<organism evidence="2 3">
    <name type="scientific">Trifolium medium</name>
    <dbReference type="NCBI Taxonomy" id="97028"/>
    <lineage>
        <taxon>Eukaryota</taxon>
        <taxon>Viridiplantae</taxon>
        <taxon>Streptophyta</taxon>
        <taxon>Embryophyta</taxon>
        <taxon>Tracheophyta</taxon>
        <taxon>Spermatophyta</taxon>
        <taxon>Magnoliopsida</taxon>
        <taxon>eudicotyledons</taxon>
        <taxon>Gunneridae</taxon>
        <taxon>Pentapetalae</taxon>
        <taxon>rosids</taxon>
        <taxon>fabids</taxon>
        <taxon>Fabales</taxon>
        <taxon>Fabaceae</taxon>
        <taxon>Papilionoideae</taxon>
        <taxon>50 kb inversion clade</taxon>
        <taxon>NPAAA clade</taxon>
        <taxon>Hologalegina</taxon>
        <taxon>IRL clade</taxon>
        <taxon>Trifolieae</taxon>
        <taxon>Trifolium</taxon>
    </lineage>
</organism>
<sequence>MAGDHTNHDNTGSGGMNLQVAVAEIRRLQAKVAAIEQEKVDKAAGQDEEEEMTESQPLSQV</sequence>
<evidence type="ECO:0000313" key="3">
    <source>
        <dbReference type="Proteomes" id="UP000265520"/>
    </source>
</evidence>